<dbReference type="GO" id="GO:0030688">
    <property type="term" value="C:preribosome, small subunit precursor"/>
    <property type="evidence" value="ECO:0007669"/>
    <property type="project" value="TreeGrafter"/>
</dbReference>
<dbReference type="InterPro" id="IPR007955">
    <property type="entry name" value="Bystin"/>
</dbReference>
<dbReference type="GO" id="GO:0030515">
    <property type="term" value="F:snoRNA binding"/>
    <property type="evidence" value="ECO:0007669"/>
    <property type="project" value="TreeGrafter"/>
</dbReference>
<dbReference type="VEuPathDB" id="GiardiaDB:GL50581_2448"/>
<organism evidence="3 4">
    <name type="scientific">Giardia intestinalis</name>
    <name type="common">Giardia lamblia</name>
    <dbReference type="NCBI Taxonomy" id="5741"/>
    <lineage>
        <taxon>Eukaryota</taxon>
        <taxon>Metamonada</taxon>
        <taxon>Diplomonadida</taxon>
        <taxon>Hexamitidae</taxon>
        <taxon>Giardiinae</taxon>
        <taxon>Giardia</taxon>
    </lineage>
</organism>
<dbReference type="EMBL" id="AHGT01000003">
    <property type="protein sequence ID" value="ESU39421.1"/>
    <property type="molecule type" value="Genomic_DNA"/>
</dbReference>
<proteinExistence type="inferred from homology"/>
<comment type="caution">
    <text evidence="3">The sequence shown here is derived from an EMBL/GenBank/DDBJ whole genome shotgun (WGS) entry which is preliminary data.</text>
</comment>
<dbReference type="GO" id="GO:0005737">
    <property type="term" value="C:cytoplasm"/>
    <property type="evidence" value="ECO:0007669"/>
    <property type="project" value="TreeGrafter"/>
</dbReference>
<reference evidence="4" key="1">
    <citation type="submission" date="2012-02" db="EMBL/GenBank/DDBJ databases">
        <title>Genome sequencing of Giardia lamblia Genotypes A2 and B isolates (DH and GS) and comparative analysis with the genomes of Genotypes A1 and E (WB and Pig).</title>
        <authorList>
            <person name="Adam R."/>
            <person name="Dahlstrom E."/>
            <person name="Martens C."/>
            <person name="Bruno D."/>
            <person name="Barbian K."/>
            <person name="Porcella S.F."/>
            <person name="Nash T."/>
        </authorList>
    </citation>
    <scope>NUCLEOTIDE SEQUENCE</scope>
    <source>
        <strain evidence="4">DH</strain>
    </source>
</reference>
<dbReference type="FunFam" id="1.25.40.480:FF:000004">
    <property type="entry name" value="Bystin"/>
    <property type="match status" value="1"/>
</dbReference>
<dbReference type="AlphaFoldDB" id="V6TKZ9"/>
<dbReference type="GO" id="GO:0006364">
    <property type="term" value="P:rRNA processing"/>
    <property type="evidence" value="ECO:0007669"/>
    <property type="project" value="TreeGrafter"/>
</dbReference>
<protein>
    <submittedName>
        <fullName evidence="3">Bystin family protein</fullName>
    </submittedName>
</protein>
<dbReference type="Proteomes" id="UP000018320">
    <property type="component" value="Unassembled WGS sequence"/>
</dbReference>
<dbReference type="Gene3D" id="1.25.40.480">
    <property type="match status" value="1"/>
</dbReference>
<evidence type="ECO:0000256" key="2">
    <source>
        <dbReference type="SAM" id="MobiDB-lite"/>
    </source>
</evidence>
<feature type="region of interest" description="Disordered" evidence="2">
    <location>
        <begin position="172"/>
        <end position="198"/>
    </location>
</feature>
<evidence type="ECO:0000313" key="4">
    <source>
        <dbReference type="Proteomes" id="UP000018320"/>
    </source>
</evidence>
<evidence type="ECO:0000256" key="1">
    <source>
        <dbReference type="ARBA" id="ARBA00007114"/>
    </source>
</evidence>
<dbReference type="VEuPathDB" id="GiardiaDB:DHA2_16882"/>
<dbReference type="VEuPathDB" id="GiardiaDB:GL50803_0016882"/>
<feature type="region of interest" description="Disordered" evidence="2">
    <location>
        <begin position="1"/>
        <end position="25"/>
    </location>
</feature>
<name>V6TKZ9_GIAIN</name>
<feature type="compositionally biased region" description="Basic and acidic residues" evidence="2">
    <location>
        <begin position="39"/>
        <end position="48"/>
    </location>
</feature>
<evidence type="ECO:0000313" key="3">
    <source>
        <dbReference type="EMBL" id="ESU39421.1"/>
    </source>
</evidence>
<dbReference type="VEuPathDB" id="GiardiaDB:QR46_3307"/>
<sequence>MLSSMGKPSLHAASRAQRPSLGLHIDGMKSRKLTAKTIVPRDVRHAVGSDDDQDPYDTYDPTAQEQDEEEILDAALLKALNLKVSSTVGEIKINPKVLRSVVPKNTYSSSAVDLKDMQNSLDMLTMFDQTTSTLISTEQFEAAIEKAVAKATAQSTSDHGFSLRAYNEQEAQRSKADALDDESFNPYEGYERRRETEPSYANADCMSMAAKSILSDQTLADVLRHTGLLLSKYKSGTLPKILKNIPASSSWEPIVEVMNPLAWTSHAIQVVTKLFISQLPEDQAYLYDKNVLLEQVKESLRHNKKLPVHIFDALGKATYKPRAFYKGIVFPLANTDAHVVVVKAVASILKKSSIPVQISAPALLKLLEIPYNGAASAFIGSLIEKGYALPVTVIEELVKYYEQTANEYKSQQLPLVFHAGLLAFVRKYNTAMTGEQQLRLISAVKMSPHKGGISKEILRLFNESSVLFTRNMGTTFSPHQLII</sequence>
<dbReference type="Pfam" id="PF05291">
    <property type="entry name" value="Bystin"/>
    <property type="match status" value="1"/>
</dbReference>
<comment type="similarity">
    <text evidence="1">Belongs to the bystin family.</text>
</comment>
<reference evidence="3 4" key="2">
    <citation type="journal article" date="2013" name="Genome Biol. Evol.">
        <title>Genome sequencing of Giardia lamblia genotypes A2 and B isolates (DH and GS) and comparative analysis with the genomes of genotypes A1 and E (WB and Pig).</title>
        <authorList>
            <person name="Adam R.D."/>
            <person name="Dahlstrom E.W."/>
            <person name="Martens C.A."/>
            <person name="Bruno D.P."/>
            <person name="Barbian K.D."/>
            <person name="Ricklefs S.M."/>
            <person name="Hernandez M.M."/>
            <person name="Narla N.P."/>
            <person name="Patel R.B."/>
            <person name="Porcella S.F."/>
            <person name="Nash T.E."/>
        </authorList>
    </citation>
    <scope>NUCLEOTIDE SEQUENCE [LARGE SCALE GENOMIC DNA]</scope>
    <source>
        <strain evidence="3 4">DH</strain>
    </source>
</reference>
<feature type="region of interest" description="Disordered" evidence="2">
    <location>
        <begin position="39"/>
        <end position="65"/>
    </location>
</feature>
<gene>
    <name evidence="3" type="ORF">DHA2_16882</name>
</gene>
<dbReference type="GO" id="GO:0005730">
    <property type="term" value="C:nucleolus"/>
    <property type="evidence" value="ECO:0007669"/>
    <property type="project" value="TreeGrafter"/>
</dbReference>
<dbReference type="PANTHER" id="PTHR12821">
    <property type="entry name" value="BYSTIN"/>
    <property type="match status" value="1"/>
</dbReference>
<dbReference type="PANTHER" id="PTHR12821:SF0">
    <property type="entry name" value="BYSTIN"/>
    <property type="match status" value="1"/>
</dbReference>
<accession>V6TKZ9</accession>